<name>A0A1X6Y779_9RHOB</name>
<dbReference type="EMBL" id="FWFK01000001">
    <property type="protein sequence ID" value="SLN12018.1"/>
    <property type="molecule type" value="Genomic_DNA"/>
</dbReference>
<protein>
    <recommendedName>
        <fullName evidence="3">Glycosyl transferase family 2</fullName>
    </recommendedName>
</protein>
<reference evidence="1 2" key="1">
    <citation type="submission" date="2017-03" db="EMBL/GenBank/DDBJ databases">
        <authorList>
            <person name="Afonso C.L."/>
            <person name="Miller P.J."/>
            <person name="Scott M.A."/>
            <person name="Spackman E."/>
            <person name="Goraichik I."/>
            <person name="Dimitrov K.M."/>
            <person name="Suarez D.L."/>
            <person name="Swayne D.E."/>
        </authorList>
    </citation>
    <scope>NUCLEOTIDE SEQUENCE [LARGE SCALE GENOMIC DNA]</scope>
    <source>
        <strain evidence="1 2">CECT 8625</strain>
    </source>
</reference>
<dbReference type="AlphaFoldDB" id="A0A1X6Y779"/>
<accession>A0A1X6Y779</accession>
<evidence type="ECO:0008006" key="3">
    <source>
        <dbReference type="Google" id="ProtNLM"/>
    </source>
</evidence>
<evidence type="ECO:0000313" key="2">
    <source>
        <dbReference type="Proteomes" id="UP000193570"/>
    </source>
</evidence>
<evidence type="ECO:0000313" key="1">
    <source>
        <dbReference type="EMBL" id="SLN12018.1"/>
    </source>
</evidence>
<sequence length="437" mass="49063">MSEDFATCRLDRDAPRRRSRVAPKYRKTGYAEAFDDRTLWFDAIWDKGVVTLVCPRLNNLGSLVRTGTFTLDGRPAPMRLRTFYRHSLTRLKSPTLPQRVTFVAGNTQLETPVHEATPERFRGRNVIVTMSRNNDLVWIEDFARFHAQTQGAEGIVFVDNGSTDYEVGDLQRVLERAGLDALVLRTALTFGPRGRSPFGNTELFLQTCALNAVRLRYLQQARAVLCCDIDELVLSRTPASIFDATWQSRFGLTRFAGEWRYAPMPVEGDVVRHGDHGLRHLKKSACPAKWCVRPSGPLGDLQWRPHILEGFALNWAFRSSAFTYHHCRQITTGWKRDIALPEASRLVPTPTAREIAHGMRAAPRPRSALRPTGPVSVATTAVRRFGEVASRRFFGLRPALKAASLGLVAFIGLAAEEAIDNDPVSQEIAYLMQGFEN</sequence>
<keyword evidence="2" id="KW-1185">Reference proteome</keyword>
<organism evidence="1 2">
    <name type="scientific">Roseivivax jejudonensis</name>
    <dbReference type="NCBI Taxonomy" id="1529041"/>
    <lineage>
        <taxon>Bacteria</taxon>
        <taxon>Pseudomonadati</taxon>
        <taxon>Pseudomonadota</taxon>
        <taxon>Alphaproteobacteria</taxon>
        <taxon>Rhodobacterales</taxon>
        <taxon>Roseobacteraceae</taxon>
        <taxon>Roseivivax</taxon>
    </lineage>
</organism>
<dbReference type="Proteomes" id="UP000193570">
    <property type="component" value="Unassembled WGS sequence"/>
</dbReference>
<gene>
    <name evidence="1" type="ORF">ROJ8625_00300</name>
</gene>
<proteinExistence type="predicted"/>